<keyword evidence="4" id="KW-1185">Reference proteome</keyword>
<dbReference type="Proteomes" id="UP001148018">
    <property type="component" value="Unassembled WGS sequence"/>
</dbReference>
<evidence type="ECO:0000259" key="2">
    <source>
        <dbReference type="PROSITE" id="PS50227"/>
    </source>
</evidence>
<dbReference type="EMBL" id="JANIIK010000040">
    <property type="protein sequence ID" value="KAJ3607361.1"/>
    <property type="molecule type" value="Genomic_DNA"/>
</dbReference>
<dbReference type="GO" id="GO:0017046">
    <property type="term" value="F:peptide hormone binding"/>
    <property type="evidence" value="ECO:0007669"/>
    <property type="project" value="TreeGrafter"/>
</dbReference>
<protein>
    <recommendedName>
        <fullName evidence="2">G-protein coupled receptors family 2 profile 1 domain-containing protein</fullName>
    </recommendedName>
</protein>
<evidence type="ECO:0000256" key="1">
    <source>
        <dbReference type="SAM" id="SignalP"/>
    </source>
</evidence>
<gene>
    <name evidence="3" type="ORF">NHX12_024412</name>
</gene>
<dbReference type="GO" id="GO:0005886">
    <property type="term" value="C:plasma membrane"/>
    <property type="evidence" value="ECO:0007669"/>
    <property type="project" value="TreeGrafter"/>
</dbReference>
<dbReference type="SMART" id="SM00008">
    <property type="entry name" value="HormR"/>
    <property type="match status" value="1"/>
</dbReference>
<keyword evidence="1" id="KW-0732">Signal</keyword>
<dbReference type="InterPro" id="IPR017983">
    <property type="entry name" value="GPCR_2_secretin-like_CS"/>
</dbReference>
<dbReference type="InterPro" id="IPR001879">
    <property type="entry name" value="GPCR_2_extracellular_dom"/>
</dbReference>
<dbReference type="PANTHER" id="PTHR45620">
    <property type="entry name" value="PDF RECEPTOR-LIKE PROTEIN-RELATED"/>
    <property type="match status" value="1"/>
</dbReference>
<dbReference type="InterPro" id="IPR050332">
    <property type="entry name" value="GPCR_2"/>
</dbReference>
<feature type="domain" description="G-protein coupled receptors family 2 profile 1" evidence="2">
    <location>
        <begin position="42"/>
        <end position="124"/>
    </location>
</feature>
<proteinExistence type="predicted"/>
<dbReference type="PANTHER" id="PTHR45620:SF18">
    <property type="entry name" value="PARATHYROID HORMONE_PARATHYROID HORMONE-RELATED PEPTIDE RECEPTOR"/>
    <property type="match status" value="1"/>
</dbReference>
<dbReference type="OrthoDB" id="8894544at2759"/>
<dbReference type="PROSITE" id="PS00649">
    <property type="entry name" value="G_PROTEIN_RECEP_F2_1"/>
    <property type="match status" value="1"/>
</dbReference>
<evidence type="ECO:0000313" key="4">
    <source>
        <dbReference type="Proteomes" id="UP001148018"/>
    </source>
</evidence>
<dbReference type="FunFam" id="4.10.1240.10:FF:000005">
    <property type="entry name" value="Parathyroid hormone/parathyroid hormone-related peptide receptor"/>
    <property type="match status" value="1"/>
</dbReference>
<organism evidence="3 4">
    <name type="scientific">Muraenolepis orangiensis</name>
    <name type="common">Patagonian moray cod</name>
    <dbReference type="NCBI Taxonomy" id="630683"/>
    <lineage>
        <taxon>Eukaryota</taxon>
        <taxon>Metazoa</taxon>
        <taxon>Chordata</taxon>
        <taxon>Craniata</taxon>
        <taxon>Vertebrata</taxon>
        <taxon>Euteleostomi</taxon>
        <taxon>Actinopterygii</taxon>
        <taxon>Neopterygii</taxon>
        <taxon>Teleostei</taxon>
        <taxon>Neoteleostei</taxon>
        <taxon>Acanthomorphata</taxon>
        <taxon>Zeiogadaria</taxon>
        <taxon>Gadariae</taxon>
        <taxon>Gadiformes</taxon>
        <taxon>Muraenolepidoidei</taxon>
        <taxon>Muraenolepididae</taxon>
        <taxon>Muraenolepis</taxon>
    </lineage>
</organism>
<evidence type="ECO:0000313" key="3">
    <source>
        <dbReference type="EMBL" id="KAJ3607361.1"/>
    </source>
</evidence>
<feature type="chain" id="PRO_5040275861" description="G-protein coupled receptors family 2 profile 1 domain-containing protein" evidence="1">
    <location>
        <begin position="20"/>
        <end position="145"/>
    </location>
</feature>
<feature type="signal peptide" evidence="1">
    <location>
        <begin position="1"/>
        <end position="19"/>
    </location>
</feature>
<dbReference type="Gene3D" id="4.10.1240.10">
    <property type="entry name" value="GPCR, family 2, extracellular hormone receptor domain"/>
    <property type="match status" value="1"/>
</dbReference>
<dbReference type="GO" id="GO:0008528">
    <property type="term" value="F:G protein-coupled peptide receptor activity"/>
    <property type="evidence" value="ECO:0007669"/>
    <property type="project" value="TreeGrafter"/>
</dbReference>
<dbReference type="SUPFAM" id="SSF111418">
    <property type="entry name" value="Hormone receptor domain"/>
    <property type="match status" value="1"/>
</dbReference>
<dbReference type="InterPro" id="IPR036445">
    <property type="entry name" value="GPCR_2_extracell_dom_sf"/>
</dbReference>
<dbReference type="AlphaFoldDB" id="A0A9Q0ISA7"/>
<sequence>MSWVWILVLLLHTLKTGTALIDSDDVITREEQIYLLIGARAACDRSIRSQMALIEGQCVPEWDGIVCWPRGAAGQWVSMACPEYIYDFNHRGRVYRQCDVSGAWEQADALNRTWANYSECTLLSSDYSSHAEVAACWSWFHNVHV</sequence>
<accession>A0A9Q0ISA7</accession>
<dbReference type="Pfam" id="PF02793">
    <property type="entry name" value="HRM"/>
    <property type="match status" value="1"/>
</dbReference>
<dbReference type="PROSITE" id="PS50227">
    <property type="entry name" value="G_PROTEIN_RECEP_F2_3"/>
    <property type="match status" value="1"/>
</dbReference>
<comment type="caution">
    <text evidence="3">The sequence shown here is derived from an EMBL/GenBank/DDBJ whole genome shotgun (WGS) entry which is preliminary data.</text>
</comment>
<reference evidence="3" key="1">
    <citation type="submission" date="2022-07" db="EMBL/GenBank/DDBJ databases">
        <title>Chromosome-level genome of Muraenolepis orangiensis.</title>
        <authorList>
            <person name="Kim J."/>
        </authorList>
    </citation>
    <scope>NUCLEOTIDE SEQUENCE</scope>
    <source>
        <strain evidence="3">KU_S4_2022</strain>
        <tissue evidence="3">Muscle</tissue>
    </source>
</reference>
<name>A0A9Q0ISA7_9TELE</name>
<dbReference type="GO" id="GO:0007188">
    <property type="term" value="P:adenylate cyclase-modulating G protein-coupled receptor signaling pathway"/>
    <property type="evidence" value="ECO:0007669"/>
    <property type="project" value="TreeGrafter"/>
</dbReference>